<dbReference type="PANTHER" id="PTHR14074:SF16">
    <property type="entry name" value="ANTIVIRAL INNATE IMMUNE RESPONSE RECEPTOR RIG-I"/>
    <property type="match status" value="1"/>
</dbReference>
<dbReference type="PANTHER" id="PTHR14074">
    <property type="entry name" value="HELICASE WITH DEATH DOMAIN-RELATED"/>
    <property type="match status" value="1"/>
</dbReference>
<reference evidence="2" key="2">
    <citation type="journal article" date="2008" name="Genome Biol.">
        <title>Improved genome assembly and evidence-based global gene model set for the chordate Ciona intestinalis: new insight into intron and operon populations.</title>
        <authorList>
            <person name="Satou Y."/>
            <person name="Mineta K."/>
            <person name="Ogasawara M."/>
            <person name="Sasakura Y."/>
            <person name="Shoguchi E."/>
            <person name="Ueno K."/>
            <person name="Yamada L."/>
            <person name="Matsumoto J."/>
            <person name="Wasserscheid J."/>
            <person name="Dewar K."/>
            <person name="Wiley G.B."/>
            <person name="Macmil S.L."/>
            <person name="Roe B.A."/>
            <person name="Zeller R.W."/>
            <person name="Hastings K.E."/>
            <person name="Lemaire P."/>
            <person name="Lindquist E."/>
            <person name="Endo T."/>
            <person name="Hotta K."/>
            <person name="Inaba K."/>
        </authorList>
    </citation>
    <scope>NUCLEOTIDE SEQUENCE [LARGE SCALE GENOMIC DNA]</scope>
    <source>
        <strain evidence="2">wild type</strain>
    </source>
</reference>
<dbReference type="STRING" id="7719.ENSCINP00000023858"/>
<dbReference type="Proteomes" id="UP000008144">
    <property type="component" value="Chromosome 1"/>
</dbReference>
<dbReference type="GO" id="GO:0016787">
    <property type="term" value="F:hydrolase activity"/>
    <property type="evidence" value="ECO:0007669"/>
    <property type="project" value="InterPro"/>
</dbReference>
<reference evidence="2" key="3">
    <citation type="submission" date="2025-08" db="UniProtKB">
        <authorList>
            <consortium name="Ensembl"/>
        </authorList>
    </citation>
    <scope>IDENTIFICATION</scope>
</reference>
<dbReference type="Pfam" id="PF04851">
    <property type="entry name" value="ResIII"/>
    <property type="match status" value="1"/>
</dbReference>
<evidence type="ECO:0000259" key="1">
    <source>
        <dbReference type="PROSITE" id="PS51192"/>
    </source>
</evidence>
<dbReference type="GO" id="GO:0005524">
    <property type="term" value="F:ATP binding"/>
    <property type="evidence" value="ECO:0007669"/>
    <property type="project" value="InterPro"/>
</dbReference>
<dbReference type="InterPro" id="IPR011029">
    <property type="entry name" value="DEATH-like_dom_sf"/>
</dbReference>
<reference evidence="2" key="4">
    <citation type="submission" date="2025-09" db="UniProtKB">
        <authorList>
            <consortium name="Ensembl"/>
        </authorList>
    </citation>
    <scope>IDENTIFICATION</scope>
</reference>
<protein>
    <recommendedName>
        <fullName evidence="1">Helicase ATP-binding domain-containing protein</fullName>
    </recommendedName>
</protein>
<reference evidence="3" key="1">
    <citation type="journal article" date="2002" name="Science">
        <title>The draft genome of Ciona intestinalis: insights into chordate and vertebrate origins.</title>
        <authorList>
            <person name="Dehal P."/>
            <person name="Satou Y."/>
            <person name="Campbell R.K."/>
            <person name="Chapman J."/>
            <person name="Degnan B."/>
            <person name="De Tomaso A."/>
            <person name="Davidson B."/>
            <person name="Di Gregorio A."/>
            <person name="Gelpke M."/>
            <person name="Goodstein D.M."/>
            <person name="Harafuji N."/>
            <person name="Hastings K.E."/>
            <person name="Ho I."/>
            <person name="Hotta K."/>
            <person name="Huang W."/>
            <person name="Kawashima T."/>
            <person name="Lemaire P."/>
            <person name="Martinez D."/>
            <person name="Meinertzhagen I.A."/>
            <person name="Necula S."/>
            <person name="Nonaka M."/>
            <person name="Putnam N."/>
            <person name="Rash S."/>
            <person name="Saiga H."/>
            <person name="Satake M."/>
            <person name="Terry A."/>
            <person name="Yamada L."/>
            <person name="Wang H.G."/>
            <person name="Awazu S."/>
            <person name="Azumi K."/>
            <person name="Boore J."/>
            <person name="Branno M."/>
            <person name="Chin-Bow S."/>
            <person name="DeSantis R."/>
            <person name="Doyle S."/>
            <person name="Francino P."/>
            <person name="Keys D.N."/>
            <person name="Haga S."/>
            <person name="Hayashi H."/>
            <person name="Hino K."/>
            <person name="Imai K.S."/>
            <person name="Inaba K."/>
            <person name="Kano S."/>
            <person name="Kobayashi K."/>
            <person name="Kobayashi M."/>
            <person name="Lee B.I."/>
            <person name="Makabe K.W."/>
            <person name="Manohar C."/>
            <person name="Matassi G."/>
            <person name="Medina M."/>
            <person name="Mochizuki Y."/>
            <person name="Mount S."/>
            <person name="Morishita T."/>
            <person name="Miura S."/>
            <person name="Nakayama A."/>
            <person name="Nishizaka S."/>
            <person name="Nomoto H."/>
            <person name="Ohta F."/>
            <person name="Oishi K."/>
            <person name="Rigoutsos I."/>
            <person name="Sano M."/>
            <person name="Sasaki A."/>
            <person name="Sasakura Y."/>
            <person name="Shoguchi E."/>
            <person name="Shin-i T."/>
            <person name="Spagnuolo A."/>
            <person name="Stainier D."/>
            <person name="Suzuki M.M."/>
            <person name="Tassy O."/>
            <person name="Takatori N."/>
            <person name="Tokuoka M."/>
            <person name="Yagi K."/>
            <person name="Yoshizaki F."/>
            <person name="Wada S."/>
            <person name="Zhang C."/>
            <person name="Hyatt P.D."/>
            <person name="Larimer F."/>
            <person name="Detter C."/>
            <person name="Doggett N."/>
            <person name="Glavina T."/>
            <person name="Hawkins T."/>
            <person name="Richardson P."/>
            <person name="Lucas S."/>
            <person name="Kohara Y."/>
            <person name="Levine M."/>
            <person name="Satoh N."/>
            <person name="Rokhsar D.S."/>
        </authorList>
    </citation>
    <scope>NUCLEOTIDE SEQUENCE [LARGE SCALE GENOMIC DNA]</scope>
</reference>
<dbReference type="AlphaFoldDB" id="F6PUL6"/>
<dbReference type="Ensembl" id="ENSCINT00000024104.2">
    <property type="protein sequence ID" value="ENSCINP00000023858.2"/>
    <property type="gene ID" value="ENSCING00000012878.2"/>
</dbReference>
<evidence type="ECO:0000313" key="2">
    <source>
        <dbReference type="Ensembl" id="ENSCINP00000023858.2"/>
    </source>
</evidence>
<dbReference type="PROSITE" id="PS51192">
    <property type="entry name" value="HELICASE_ATP_BIND_1"/>
    <property type="match status" value="1"/>
</dbReference>
<dbReference type="GeneTree" id="ENSGT00940000153173"/>
<sequence>MKKEQKDFLLHWENLFKQFLIPQKFASAFPEWDIWDRWSNENEETKVQIFLDKLRDSEESGIFKRFIDNLRHCSEQKWIFDLIDGKLDPKEQIKCFKHVVVAPQLKTLFKLLEKDYEIVDARSMIAEFTAYFTTAEKDWLLAIDRDRGNAPAMTAFFSIMTRKHPKWLKEFYDSLNENKYHHPDSPTLAESFQQYIKLEEKRDGEASIAVTEDNDQTVPEPMDQACALPPVEVIQEDNEECGTSFLLCMDLLNNLSPFEEDCNSNNDSLNNFNVMAVEEAMETCTSEDVCQEESLPELNLRDYQLELAEQAMSGENSLIVAPTGSGKTFVALKVCKDHIEKRPDSRVVFMVPRVPLIKQQYELFKCFLGDGQGILRAISTDETLSAPADRLILDHKISFLTPQILVNLLR</sequence>
<organism evidence="2 3">
    <name type="scientific">Ciona intestinalis</name>
    <name type="common">Transparent sea squirt</name>
    <name type="synonym">Ascidia intestinalis</name>
    <dbReference type="NCBI Taxonomy" id="7719"/>
    <lineage>
        <taxon>Eukaryota</taxon>
        <taxon>Metazoa</taxon>
        <taxon>Chordata</taxon>
        <taxon>Tunicata</taxon>
        <taxon>Ascidiacea</taxon>
        <taxon>Phlebobranchia</taxon>
        <taxon>Cionidae</taxon>
        <taxon>Ciona</taxon>
    </lineage>
</organism>
<dbReference type="Gene3D" id="1.10.533.10">
    <property type="entry name" value="Death Domain, Fas"/>
    <property type="match status" value="1"/>
</dbReference>
<dbReference type="SUPFAM" id="SSF52540">
    <property type="entry name" value="P-loop containing nucleoside triphosphate hydrolases"/>
    <property type="match status" value="1"/>
</dbReference>
<proteinExistence type="predicted"/>
<dbReference type="EMBL" id="EAAA01000233">
    <property type="status" value="NOT_ANNOTATED_CDS"/>
    <property type="molecule type" value="Genomic_DNA"/>
</dbReference>
<evidence type="ECO:0000313" key="3">
    <source>
        <dbReference type="Proteomes" id="UP000008144"/>
    </source>
</evidence>
<name>F6PUL6_CIOIN</name>
<dbReference type="InParanoid" id="F6PUL6"/>
<keyword evidence="3" id="KW-1185">Reference proteome</keyword>
<feature type="domain" description="Helicase ATP-binding" evidence="1">
    <location>
        <begin position="308"/>
        <end position="410"/>
    </location>
</feature>
<dbReference type="Gene3D" id="3.40.50.300">
    <property type="entry name" value="P-loop containing nucleotide triphosphate hydrolases"/>
    <property type="match status" value="1"/>
</dbReference>
<dbReference type="HOGENOM" id="CLU_670756_0_0_1"/>
<dbReference type="InterPro" id="IPR014001">
    <property type="entry name" value="Helicase_ATP-bd"/>
</dbReference>
<dbReference type="InterPro" id="IPR051363">
    <property type="entry name" value="RLR_Helicase"/>
</dbReference>
<dbReference type="InterPro" id="IPR006935">
    <property type="entry name" value="Helicase/UvrB_N"/>
</dbReference>
<accession>F6PUL6</accession>
<dbReference type="GO" id="GO:0003677">
    <property type="term" value="F:DNA binding"/>
    <property type="evidence" value="ECO:0007669"/>
    <property type="project" value="InterPro"/>
</dbReference>
<dbReference type="InterPro" id="IPR027417">
    <property type="entry name" value="P-loop_NTPase"/>
</dbReference>